<gene>
    <name evidence="1" type="ORF">HGMM_F46A05C12</name>
</gene>
<reference evidence="1" key="1">
    <citation type="journal article" date="2005" name="Environ. Microbiol.">
        <title>Genetic and functional properties of uncultivated thermophilic crenarchaeotes from a subsurface gold mine as revealed by analysis of genome fragments.</title>
        <authorList>
            <person name="Nunoura T."/>
            <person name="Hirayama H."/>
            <person name="Takami H."/>
            <person name="Oida H."/>
            <person name="Nishi S."/>
            <person name="Shimamura S."/>
            <person name="Suzuki Y."/>
            <person name="Inagaki F."/>
            <person name="Takai K."/>
            <person name="Nealson K.H."/>
            <person name="Horikoshi K."/>
        </authorList>
    </citation>
    <scope>NUCLEOTIDE SEQUENCE</scope>
</reference>
<proteinExistence type="predicted"/>
<dbReference type="InterPro" id="IPR019239">
    <property type="entry name" value="VapB_antitoxin"/>
</dbReference>
<organism evidence="1">
    <name type="scientific">uncultured prokaryote</name>
    <dbReference type="NCBI Taxonomy" id="198431"/>
    <lineage>
        <taxon>unclassified sequences</taxon>
        <taxon>environmental samples</taxon>
    </lineage>
</organism>
<evidence type="ECO:0000313" key="1">
    <source>
        <dbReference type="EMBL" id="BAL56973.1"/>
    </source>
</evidence>
<dbReference type="Pfam" id="PF09957">
    <property type="entry name" value="VapB_antitoxin"/>
    <property type="match status" value="1"/>
</dbReference>
<protein>
    <recommendedName>
        <fullName evidence="2">Type II toxin-antitoxin system VapB family antitoxin</fullName>
    </recommendedName>
</protein>
<accession>H5SLD7</accession>
<name>H5SLD7_9ZZZZ</name>
<sequence length="72" mass="8469">MEEAMGRTTLVLDEGLLREAMRLAGVRTKREAVERALQEFIRARQRERLRAELGTFDLDLDPEELERLRREG</sequence>
<dbReference type="EMBL" id="AP011763">
    <property type="protein sequence ID" value="BAL56973.1"/>
    <property type="molecule type" value="Genomic_DNA"/>
</dbReference>
<evidence type="ECO:0008006" key="2">
    <source>
        <dbReference type="Google" id="ProtNLM"/>
    </source>
</evidence>
<reference evidence="1" key="2">
    <citation type="journal article" date="2012" name="PLoS ONE">
        <title>A Deeply Branching Thermophilic Bacterium with an Ancient Acetyl-CoA Pathway Dominates a Subsurface Ecosystem.</title>
        <authorList>
            <person name="Takami H."/>
            <person name="Noguchi H."/>
            <person name="Takaki Y."/>
            <person name="Uchiyama I."/>
            <person name="Toyoda A."/>
            <person name="Nishi S."/>
            <person name="Chee G.-J."/>
            <person name="Arai W."/>
            <person name="Nunoura T."/>
            <person name="Itoh T."/>
            <person name="Hattori M."/>
            <person name="Takai K."/>
        </authorList>
    </citation>
    <scope>NUCLEOTIDE SEQUENCE</scope>
</reference>
<dbReference type="AlphaFoldDB" id="H5SLD7"/>